<feature type="domain" description="Xylanolytic transcriptional activator regulatory" evidence="5">
    <location>
        <begin position="406"/>
        <end position="478"/>
    </location>
</feature>
<dbReference type="CDD" id="cd12148">
    <property type="entry name" value="fungal_TF_MHR"/>
    <property type="match status" value="1"/>
</dbReference>
<dbReference type="PANTHER" id="PTHR47424">
    <property type="entry name" value="REGULATORY PROTEIN GAL4"/>
    <property type="match status" value="1"/>
</dbReference>
<reference evidence="6 7" key="1">
    <citation type="submission" date="2018-07" db="EMBL/GenBank/DDBJ databases">
        <title>Section-level genome sequencing of Aspergillus section Nigri to investigate inter- and intra-species variation.</title>
        <authorList>
            <consortium name="DOE Joint Genome Institute"/>
            <person name="Vesth T.C."/>
            <person name="Nybo J.L."/>
            <person name="Theobald S."/>
            <person name="Frisvad J.C."/>
            <person name="Larsen T.O."/>
            <person name="Nielsen K.F."/>
            <person name="Hoof J.B."/>
            <person name="Brandl J."/>
            <person name="Salamov A."/>
            <person name="Riley R."/>
            <person name="Gladden J.M."/>
            <person name="Phatale P."/>
            <person name="Nielsen M.T."/>
            <person name="Lyhne E.K."/>
            <person name="Kogle M.E."/>
            <person name="Strasser K."/>
            <person name="McDonnell E."/>
            <person name="Barry K."/>
            <person name="Clum A."/>
            <person name="Chen C."/>
            <person name="Nolan M."/>
            <person name="Sandor L."/>
            <person name="Kuo A."/>
            <person name="Lipzen A."/>
            <person name="Hainaut M."/>
            <person name="Drula E."/>
            <person name="Tsang A."/>
            <person name="Magnuson J.K."/>
            <person name="Henrissat B."/>
            <person name="Wiebenga A."/>
            <person name="Simmons B.A."/>
            <person name="Makela M.R."/>
            <person name="De vries R.P."/>
            <person name="Grigoriev I.V."/>
            <person name="Mortensen U.H."/>
            <person name="Baker S.E."/>
            <person name="Andersen M.R."/>
        </authorList>
    </citation>
    <scope>NUCLEOTIDE SEQUENCE [LARGE SCALE GENOMIC DNA]</scope>
    <source>
        <strain evidence="6 7">ATCC 13157</strain>
    </source>
</reference>
<dbReference type="GO" id="GO:0008270">
    <property type="term" value="F:zinc ion binding"/>
    <property type="evidence" value="ECO:0007669"/>
    <property type="project" value="InterPro"/>
</dbReference>
<evidence type="ECO:0000256" key="2">
    <source>
        <dbReference type="ARBA" id="ARBA00023163"/>
    </source>
</evidence>
<gene>
    <name evidence="6" type="ORF">M752DRAFT_338903</name>
</gene>
<sequence>MAHLLQFENLRSCQLTFAQNMTRPNQATKSVLSGIRALSVSPAIRELEKTNAKSSLSEGNTTCGYGLADVSQQRRRRCKCIRRGGSDQGCVACQRSGIPCVSSYQRKTRLYGSVETIRDRIHCLEAIVKGAFPGEPVNSISALLELGRKAGYEMPKLDLPQRNGIEQRVELPSPESAHQVLTCDSDSNNQSGCISTSQRPPQLVKDSRGHSHYIGPSASLAFFADLRSLVSEQQPSSCFAADTLTESLEARQDSSRLSPTALSTDMTPLARDEELSLVKAQLQEMPRDCLLAIIHAFFHSVNSDFPLMDRGYFFNKLESYIYPIGPTGGLEDGWVACIHAVLAFGCWILDDDARFEPDELTTLRAHCWNLARGALAGLLTSCTVSNIQALLLMALFLHNNNDRNAAWTLTGSAARIAIALGLHRSDIDESLRLTEQDSRRRVWSTLFTFEQFLCLCLGRPSVIDSREVTLGPAPEDSATALLGHPSHHQVATDLQQQVSRLRDAIAFLHRPASPVSSADVSSAATHCTDPISLLSNLKTWEAEIPTYLVIPSDILDACTTPSAAVLKAFVPGYPPDQLRPTVLLHLTYNNLLIQLTRPYLLTVISMSRRQNPKQQYPWTLPRDSFQNVQKSAEHLASSCVTAAMRIVNLLVLLDYANGVNGKTSLDLFYGYSAGMVLLLRRLWVMPPDLPKSLWQLEGAAQKDVQCMVTKLQSIMQVNAKCPTMQRFNAVLQKFDEAVLANGQLRERGENDEVVPLGLAPGEGIDHVPSQLRIPCVDSVNSDLDGTASDSPSMWQESLQTITQYSLDWSNFEQFLGSINVA</sequence>
<dbReference type="PANTHER" id="PTHR47424:SF6">
    <property type="entry name" value="PROLINE UTILIZATION TRANS-ACTIVATOR"/>
    <property type="match status" value="1"/>
</dbReference>
<name>A0A370P804_ASPPH</name>
<dbReference type="Proteomes" id="UP000254937">
    <property type="component" value="Unassembled WGS sequence"/>
</dbReference>
<dbReference type="Pfam" id="PF04082">
    <property type="entry name" value="Fungal_trans"/>
    <property type="match status" value="1"/>
</dbReference>
<dbReference type="GO" id="GO:0003677">
    <property type="term" value="F:DNA binding"/>
    <property type="evidence" value="ECO:0007669"/>
    <property type="project" value="InterPro"/>
</dbReference>
<feature type="region of interest" description="Disordered" evidence="4">
    <location>
        <begin position="188"/>
        <end position="208"/>
    </location>
</feature>
<dbReference type="AlphaFoldDB" id="A0A370P804"/>
<dbReference type="SMART" id="SM00906">
    <property type="entry name" value="Fungal_trans"/>
    <property type="match status" value="1"/>
</dbReference>
<keyword evidence="3" id="KW-0539">Nucleus</keyword>
<keyword evidence="2" id="KW-0804">Transcription</keyword>
<dbReference type="EMBL" id="KZ851865">
    <property type="protein sequence ID" value="RDK38307.1"/>
    <property type="molecule type" value="Genomic_DNA"/>
</dbReference>
<keyword evidence="1" id="KW-0805">Transcription regulation</keyword>
<dbReference type="InterPro" id="IPR051127">
    <property type="entry name" value="Fungal_SecMet_Regulators"/>
</dbReference>
<dbReference type="InterPro" id="IPR007219">
    <property type="entry name" value="XnlR_reg_dom"/>
</dbReference>
<organism evidence="6 7">
    <name type="scientific">Aspergillus phoenicis ATCC 13157</name>
    <dbReference type="NCBI Taxonomy" id="1353007"/>
    <lineage>
        <taxon>Eukaryota</taxon>
        <taxon>Fungi</taxon>
        <taxon>Dikarya</taxon>
        <taxon>Ascomycota</taxon>
        <taxon>Pezizomycotina</taxon>
        <taxon>Eurotiomycetes</taxon>
        <taxon>Eurotiomycetidae</taxon>
        <taxon>Eurotiales</taxon>
        <taxon>Aspergillaceae</taxon>
        <taxon>Aspergillus</taxon>
    </lineage>
</organism>
<dbReference type="GO" id="GO:0006351">
    <property type="term" value="P:DNA-templated transcription"/>
    <property type="evidence" value="ECO:0007669"/>
    <property type="project" value="InterPro"/>
</dbReference>
<evidence type="ECO:0000313" key="6">
    <source>
        <dbReference type="EMBL" id="RDK38307.1"/>
    </source>
</evidence>
<feature type="compositionally biased region" description="Polar residues" evidence="4">
    <location>
        <begin position="188"/>
        <end position="200"/>
    </location>
</feature>
<evidence type="ECO:0000256" key="3">
    <source>
        <dbReference type="ARBA" id="ARBA00023242"/>
    </source>
</evidence>
<proteinExistence type="predicted"/>
<protein>
    <recommendedName>
        <fullName evidence="5">Xylanolytic transcriptional activator regulatory domain-containing protein</fullName>
    </recommendedName>
</protein>
<keyword evidence="7" id="KW-1185">Reference proteome</keyword>
<evidence type="ECO:0000313" key="7">
    <source>
        <dbReference type="Proteomes" id="UP000254937"/>
    </source>
</evidence>
<accession>A0A370P804</accession>
<evidence type="ECO:0000256" key="1">
    <source>
        <dbReference type="ARBA" id="ARBA00023015"/>
    </source>
</evidence>
<evidence type="ECO:0000256" key="4">
    <source>
        <dbReference type="SAM" id="MobiDB-lite"/>
    </source>
</evidence>
<evidence type="ECO:0000259" key="5">
    <source>
        <dbReference type="SMART" id="SM00906"/>
    </source>
</evidence>